<name>M4EL17_BRACM</name>
<dbReference type="EnsemblPlants" id="Bra029484.1">
    <property type="protein sequence ID" value="Bra029484.1-P"/>
    <property type="gene ID" value="Bra029484"/>
</dbReference>
<dbReference type="Proteomes" id="UP000011750">
    <property type="component" value="Chromosome A09"/>
</dbReference>
<dbReference type="AlphaFoldDB" id="M4EL17"/>
<evidence type="ECO:0000313" key="2">
    <source>
        <dbReference type="Proteomes" id="UP000011750"/>
    </source>
</evidence>
<reference evidence="1" key="3">
    <citation type="submission" date="2023-03" db="UniProtKB">
        <authorList>
            <consortium name="EnsemblPlants"/>
        </authorList>
    </citation>
    <scope>IDENTIFICATION</scope>
    <source>
        <strain evidence="1">cv. Chiifu-401-42</strain>
    </source>
</reference>
<dbReference type="Gramene" id="Bra029484.1">
    <property type="protein sequence ID" value="Bra029484.1-P"/>
    <property type="gene ID" value="Bra029484"/>
</dbReference>
<keyword evidence="2" id="KW-1185">Reference proteome</keyword>
<organism evidence="1 2">
    <name type="scientific">Brassica campestris</name>
    <name type="common">Field mustard</name>
    <dbReference type="NCBI Taxonomy" id="3711"/>
    <lineage>
        <taxon>Eukaryota</taxon>
        <taxon>Viridiplantae</taxon>
        <taxon>Streptophyta</taxon>
        <taxon>Embryophyta</taxon>
        <taxon>Tracheophyta</taxon>
        <taxon>Spermatophyta</taxon>
        <taxon>Magnoliopsida</taxon>
        <taxon>eudicotyledons</taxon>
        <taxon>Gunneridae</taxon>
        <taxon>Pentapetalae</taxon>
        <taxon>rosids</taxon>
        <taxon>malvids</taxon>
        <taxon>Brassicales</taxon>
        <taxon>Brassicaceae</taxon>
        <taxon>Brassiceae</taxon>
        <taxon>Brassica</taxon>
    </lineage>
</organism>
<dbReference type="STRING" id="51351.M4EL17"/>
<protein>
    <submittedName>
        <fullName evidence="1">Uncharacterized protein</fullName>
    </submittedName>
</protein>
<accession>M4EL17</accession>
<dbReference type="InParanoid" id="M4EL17"/>
<evidence type="ECO:0000313" key="1">
    <source>
        <dbReference type="EnsemblPlants" id="Bra029484.1-P"/>
    </source>
</evidence>
<dbReference type="HOGENOM" id="CLU_1706773_0_0_1"/>
<sequence length="154" mass="16783">MYCPSRSTITYQEDQLCPLPTTIIPGDPGCQLYLGVNRTRAESVIGHLKPGFQNEIQIHLPMNESFTIARATSIRTTCNNTGKLKVNYSTSMDYSIGINIQGTFDQSNSKANEVLLHLKRFSMAPAVLGALFSVGVAFADSDEVADKISSPIPI</sequence>
<reference evidence="1 2" key="2">
    <citation type="journal article" date="2018" name="Hortic Res">
        <title>Improved Brassica rapa reference genome by single-molecule sequencing and chromosome conformation capture technologies.</title>
        <authorList>
            <person name="Zhang L."/>
            <person name="Cai X."/>
            <person name="Wu J."/>
            <person name="Liu M."/>
            <person name="Grob S."/>
            <person name="Cheng F."/>
            <person name="Liang J."/>
            <person name="Cai C."/>
            <person name="Liu Z."/>
            <person name="Liu B."/>
            <person name="Wang F."/>
            <person name="Li S."/>
            <person name="Liu F."/>
            <person name="Li X."/>
            <person name="Cheng L."/>
            <person name="Yang W."/>
            <person name="Li M.H."/>
            <person name="Grossniklaus U."/>
            <person name="Zheng H."/>
            <person name="Wang X."/>
        </authorList>
    </citation>
    <scope>NUCLEOTIDE SEQUENCE [LARGE SCALE GENOMIC DNA]</scope>
    <source>
        <strain evidence="1 2">cv. Chiifu-401-42</strain>
    </source>
</reference>
<reference evidence="1 2" key="1">
    <citation type="journal article" date="2011" name="Nat. Genet.">
        <title>The genome of the mesopolyploid crop species Brassica rapa.</title>
        <authorList>
            <consortium name="Brassica rapa Genome Sequencing Project Consortium"/>
            <person name="Wang X."/>
            <person name="Wang H."/>
            <person name="Wang J."/>
            <person name="Sun R."/>
            <person name="Wu J."/>
            <person name="Liu S."/>
            <person name="Bai Y."/>
            <person name="Mun J.H."/>
            <person name="Bancroft I."/>
            <person name="Cheng F."/>
            <person name="Huang S."/>
            <person name="Li X."/>
            <person name="Hua W."/>
            <person name="Wang J."/>
            <person name="Wang X."/>
            <person name="Freeling M."/>
            <person name="Pires J.C."/>
            <person name="Paterson A.H."/>
            <person name="Chalhoub B."/>
            <person name="Wang B."/>
            <person name="Hayward A."/>
            <person name="Sharpe A.G."/>
            <person name="Park B.S."/>
            <person name="Weisshaar B."/>
            <person name="Liu B."/>
            <person name="Li B."/>
            <person name="Liu B."/>
            <person name="Tong C."/>
            <person name="Song C."/>
            <person name="Duran C."/>
            <person name="Peng C."/>
            <person name="Geng C."/>
            <person name="Koh C."/>
            <person name="Lin C."/>
            <person name="Edwards D."/>
            <person name="Mu D."/>
            <person name="Shen D."/>
            <person name="Soumpourou E."/>
            <person name="Li F."/>
            <person name="Fraser F."/>
            <person name="Conant G."/>
            <person name="Lassalle G."/>
            <person name="King G.J."/>
            <person name="Bonnema G."/>
            <person name="Tang H."/>
            <person name="Wang H."/>
            <person name="Belcram H."/>
            <person name="Zhou H."/>
            <person name="Hirakawa H."/>
            <person name="Abe H."/>
            <person name="Guo H."/>
            <person name="Wang H."/>
            <person name="Jin H."/>
            <person name="Parkin I.A."/>
            <person name="Batley J."/>
            <person name="Kim J.S."/>
            <person name="Just J."/>
            <person name="Li J."/>
            <person name="Xu J."/>
            <person name="Deng J."/>
            <person name="Kim J.A."/>
            <person name="Li J."/>
            <person name="Yu J."/>
            <person name="Meng J."/>
            <person name="Wang J."/>
            <person name="Min J."/>
            <person name="Poulain J."/>
            <person name="Wang J."/>
            <person name="Hatakeyama K."/>
            <person name="Wu K."/>
            <person name="Wang L."/>
            <person name="Fang L."/>
            <person name="Trick M."/>
            <person name="Links M.G."/>
            <person name="Zhao M."/>
            <person name="Jin M."/>
            <person name="Ramchiary N."/>
            <person name="Drou N."/>
            <person name="Berkman P.J."/>
            <person name="Cai Q."/>
            <person name="Huang Q."/>
            <person name="Li R."/>
            <person name="Tabata S."/>
            <person name="Cheng S."/>
            <person name="Zhang S."/>
            <person name="Zhang S."/>
            <person name="Huang S."/>
            <person name="Sato S."/>
            <person name="Sun S."/>
            <person name="Kwon S.J."/>
            <person name="Choi S.R."/>
            <person name="Lee T.H."/>
            <person name="Fan W."/>
            <person name="Zhao X."/>
            <person name="Tan X."/>
            <person name="Xu X."/>
            <person name="Wang Y."/>
            <person name="Qiu Y."/>
            <person name="Yin Y."/>
            <person name="Li Y."/>
            <person name="Du Y."/>
            <person name="Liao Y."/>
            <person name="Lim Y."/>
            <person name="Narusaka Y."/>
            <person name="Wang Y."/>
            <person name="Wang Z."/>
            <person name="Li Z."/>
            <person name="Wang Z."/>
            <person name="Xiong Z."/>
            <person name="Zhang Z."/>
        </authorList>
    </citation>
    <scope>NUCLEOTIDE SEQUENCE [LARGE SCALE GENOMIC DNA]</scope>
    <source>
        <strain evidence="1 2">cv. Chiifu-401-42</strain>
    </source>
</reference>
<proteinExistence type="predicted"/>